<dbReference type="Pfam" id="PF00069">
    <property type="entry name" value="Pkinase"/>
    <property type="match status" value="1"/>
</dbReference>
<organism evidence="6 7">
    <name type="scientific">Artemisia annua</name>
    <name type="common">Sweet wormwood</name>
    <dbReference type="NCBI Taxonomy" id="35608"/>
    <lineage>
        <taxon>Eukaryota</taxon>
        <taxon>Viridiplantae</taxon>
        <taxon>Streptophyta</taxon>
        <taxon>Embryophyta</taxon>
        <taxon>Tracheophyta</taxon>
        <taxon>Spermatophyta</taxon>
        <taxon>Magnoliopsida</taxon>
        <taxon>eudicotyledons</taxon>
        <taxon>Gunneridae</taxon>
        <taxon>Pentapetalae</taxon>
        <taxon>asterids</taxon>
        <taxon>campanulids</taxon>
        <taxon>Asterales</taxon>
        <taxon>Asteraceae</taxon>
        <taxon>Asteroideae</taxon>
        <taxon>Anthemideae</taxon>
        <taxon>Artemisiinae</taxon>
        <taxon>Artemisia</taxon>
    </lineage>
</organism>
<keyword evidence="1" id="KW-0433">Leucine-rich repeat</keyword>
<evidence type="ECO:0000259" key="5">
    <source>
        <dbReference type="PROSITE" id="PS50011"/>
    </source>
</evidence>
<dbReference type="Gene3D" id="1.10.510.10">
    <property type="entry name" value="Transferase(Phosphotransferase) domain 1"/>
    <property type="match status" value="1"/>
</dbReference>
<dbReference type="PANTHER" id="PTHR48056">
    <property type="entry name" value="LRR RECEPTOR-LIKE SERINE/THREONINE-PROTEIN KINASE-RELATED"/>
    <property type="match status" value="1"/>
</dbReference>
<dbReference type="InterPro" id="IPR050647">
    <property type="entry name" value="Plant_LRR-RLKs"/>
</dbReference>
<evidence type="ECO:0000256" key="1">
    <source>
        <dbReference type="ARBA" id="ARBA00022614"/>
    </source>
</evidence>
<comment type="caution">
    <text evidence="6">The sequence shown here is derived from an EMBL/GenBank/DDBJ whole genome shotgun (WGS) entry which is preliminary data.</text>
</comment>
<dbReference type="GO" id="GO:0033612">
    <property type="term" value="F:receptor serine/threonine kinase binding"/>
    <property type="evidence" value="ECO:0007669"/>
    <property type="project" value="TreeGrafter"/>
</dbReference>
<dbReference type="GO" id="GO:0004672">
    <property type="term" value="F:protein kinase activity"/>
    <property type="evidence" value="ECO:0007669"/>
    <property type="project" value="InterPro"/>
</dbReference>
<reference evidence="6 7" key="1">
    <citation type="journal article" date="2018" name="Mol. Plant">
        <title>The genome of Artemisia annua provides insight into the evolution of Asteraceae family and artemisinin biosynthesis.</title>
        <authorList>
            <person name="Shen Q."/>
            <person name="Zhang L."/>
            <person name="Liao Z."/>
            <person name="Wang S."/>
            <person name="Yan T."/>
            <person name="Shi P."/>
            <person name="Liu M."/>
            <person name="Fu X."/>
            <person name="Pan Q."/>
            <person name="Wang Y."/>
            <person name="Lv Z."/>
            <person name="Lu X."/>
            <person name="Zhang F."/>
            <person name="Jiang W."/>
            <person name="Ma Y."/>
            <person name="Chen M."/>
            <person name="Hao X."/>
            <person name="Li L."/>
            <person name="Tang Y."/>
            <person name="Lv G."/>
            <person name="Zhou Y."/>
            <person name="Sun X."/>
            <person name="Brodelius P.E."/>
            <person name="Rose J.K.C."/>
            <person name="Tang K."/>
        </authorList>
    </citation>
    <scope>NUCLEOTIDE SEQUENCE [LARGE SCALE GENOMIC DNA]</scope>
    <source>
        <strain evidence="7">cv. Huhao1</strain>
        <tissue evidence="6">Leaf</tissue>
    </source>
</reference>
<keyword evidence="7" id="KW-1185">Reference proteome</keyword>
<dbReference type="Proteomes" id="UP000245207">
    <property type="component" value="Unassembled WGS sequence"/>
</dbReference>
<feature type="domain" description="Protein kinase" evidence="5">
    <location>
        <begin position="144"/>
        <end position="499"/>
    </location>
</feature>
<dbReference type="STRING" id="35608.A0A2U1MPS4"/>
<evidence type="ECO:0000256" key="3">
    <source>
        <dbReference type="ARBA" id="ARBA00023180"/>
    </source>
</evidence>
<dbReference type="OrthoDB" id="4062651at2759"/>
<feature type="compositionally biased region" description="Polar residues" evidence="4">
    <location>
        <begin position="490"/>
        <end position="499"/>
    </location>
</feature>
<protein>
    <submittedName>
        <fullName evidence="6">Leucine-rich repeat receptor-like protein kinase PXL2</fullName>
    </submittedName>
</protein>
<keyword evidence="6" id="KW-0418">Kinase</keyword>
<gene>
    <name evidence="6" type="ORF">CTI12_AA353710</name>
</gene>
<evidence type="ECO:0000256" key="4">
    <source>
        <dbReference type="SAM" id="MobiDB-lite"/>
    </source>
</evidence>
<dbReference type="InterPro" id="IPR000719">
    <property type="entry name" value="Prot_kinase_dom"/>
</dbReference>
<dbReference type="PROSITE" id="PS50011">
    <property type="entry name" value="PROTEIN_KINASE_DOM"/>
    <property type="match status" value="1"/>
</dbReference>
<dbReference type="AlphaFoldDB" id="A0A2U1MPS4"/>
<evidence type="ECO:0000313" key="6">
    <source>
        <dbReference type="EMBL" id="PWA63263.1"/>
    </source>
</evidence>
<dbReference type="SUPFAM" id="SSF56112">
    <property type="entry name" value="Protein kinase-like (PK-like)"/>
    <property type="match status" value="1"/>
</dbReference>
<feature type="region of interest" description="Disordered" evidence="4">
    <location>
        <begin position="179"/>
        <end position="221"/>
    </location>
</feature>
<evidence type="ECO:0000256" key="2">
    <source>
        <dbReference type="ARBA" id="ARBA00022737"/>
    </source>
</evidence>
<feature type="compositionally biased region" description="Polar residues" evidence="4">
    <location>
        <begin position="468"/>
        <end position="481"/>
    </location>
</feature>
<proteinExistence type="predicted"/>
<keyword evidence="6" id="KW-0675">Receptor</keyword>
<dbReference type="GO" id="GO:0005524">
    <property type="term" value="F:ATP binding"/>
    <property type="evidence" value="ECO:0007669"/>
    <property type="project" value="InterPro"/>
</dbReference>
<feature type="compositionally biased region" description="Basic and acidic residues" evidence="4">
    <location>
        <begin position="197"/>
        <end position="210"/>
    </location>
</feature>
<keyword evidence="6" id="KW-0808">Transferase</keyword>
<evidence type="ECO:0000313" key="7">
    <source>
        <dbReference type="Proteomes" id="UP000245207"/>
    </source>
</evidence>
<feature type="compositionally biased region" description="Polar residues" evidence="4">
    <location>
        <begin position="184"/>
        <end position="196"/>
    </location>
</feature>
<accession>A0A2U1MPS4</accession>
<dbReference type="EMBL" id="PKPP01004676">
    <property type="protein sequence ID" value="PWA63263.1"/>
    <property type="molecule type" value="Genomic_DNA"/>
</dbReference>
<sequence length="499" mass="56743">MVYLHLGKKGCFLGVREGRPRRWRENEIITAGVHAEHIGTLTRGTEPHLGDDALLATGHNLEEVEDDMNLLNVEVNMVQHSFKDPINGRVTVLEKFVKKFIRNSYRNQRETQEKIWGIKMEYDSVLKSHASAIWKLEAQVGNLAETIRDTGAGGLPGTTETNPRDLAHAITTRSRLNYKEPTYPTMNDNEKATSSNDVDKSTPVTDEKRAKPYVPPIPFPGRMRKEMEQEQFLRFFERVKDLSINITFVEAPEQMPKYAKFMKDIITRKRQAEIERNNTVVVVKKQWSTKNDIELGSSTGDFIGEVNYMTNGNLGEMLHGRARLLVDWVTRYNLAVGVAQGLAYLHHGCHLLVIHGDEKPNNILLEGNLEARIADFGLAKMMVKKSETIRLLDLMVKSPLVEYGYTLKVDEKIDIYSYGVVLMELITGKYLMEPEFGDSVDIVEWHTKDRPSMRDVISMLEEARPQRKSGSNTNNGRSSHSTNDKDRPVFSTSPVNDLL</sequence>
<keyword evidence="2" id="KW-0677">Repeat</keyword>
<keyword evidence="3" id="KW-0325">Glycoprotein</keyword>
<name>A0A2U1MPS4_ARTAN</name>
<dbReference type="InterPro" id="IPR011009">
    <property type="entry name" value="Kinase-like_dom_sf"/>
</dbReference>
<feature type="region of interest" description="Disordered" evidence="4">
    <location>
        <begin position="462"/>
        <end position="499"/>
    </location>
</feature>
<dbReference type="PANTHER" id="PTHR48056:SF26">
    <property type="entry name" value="MDIS1-INTERACTING RECEPTOR LIKE KINASE 1"/>
    <property type="match status" value="1"/>
</dbReference>